<comment type="caution">
    <text evidence="3">The sequence shown here is derived from an EMBL/GenBank/DDBJ whole genome shotgun (WGS) entry which is preliminary data.</text>
</comment>
<dbReference type="Pfam" id="PF04168">
    <property type="entry name" value="Alpha-E"/>
    <property type="match status" value="1"/>
</dbReference>
<keyword evidence="4" id="KW-1185">Reference proteome</keyword>
<dbReference type="InterPro" id="IPR051680">
    <property type="entry name" value="ATP-dep_Glu-Cys_Ligase-2"/>
</dbReference>
<dbReference type="PANTHER" id="PTHR34595">
    <property type="entry name" value="BLR5612 PROTEIN"/>
    <property type="match status" value="1"/>
</dbReference>
<dbReference type="InterPro" id="IPR007296">
    <property type="entry name" value="DUF403"/>
</dbReference>
<keyword evidence="1" id="KW-0175">Coiled coil</keyword>
<evidence type="ECO:0000256" key="1">
    <source>
        <dbReference type="SAM" id="Coils"/>
    </source>
</evidence>
<gene>
    <name evidence="3" type="ORF">GT019_19820</name>
</gene>
<dbReference type="EMBL" id="JAAAMV010000018">
    <property type="protein sequence ID" value="NBD26128.1"/>
    <property type="molecule type" value="Genomic_DNA"/>
</dbReference>
<dbReference type="RefSeq" id="WP_161744925.1">
    <property type="nucleotide sequence ID" value="NZ_JAAAMV010000018.1"/>
</dbReference>
<proteinExistence type="predicted"/>
<evidence type="ECO:0000259" key="2">
    <source>
        <dbReference type="Pfam" id="PF04168"/>
    </source>
</evidence>
<organism evidence="3 4">
    <name type="scientific">Paenibacillus glycinis</name>
    <dbReference type="NCBI Taxonomy" id="2697035"/>
    <lineage>
        <taxon>Bacteria</taxon>
        <taxon>Bacillati</taxon>
        <taxon>Bacillota</taxon>
        <taxon>Bacilli</taxon>
        <taxon>Bacillales</taxon>
        <taxon>Paenibacillaceae</taxon>
        <taxon>Paenibacillus</taxon>
    </lineage>
</organism>
<evidence type="ECO:0000313" key="3">
    <source>
        <dbReference type="EMBL" id="NBD26128.1"/>
    </source>
</evidence>
<sequence length="332" mass="38024">MLNRNAEALFWIGRYMERAENHARLIDVHFHLQSEDNQSSLRDEEGQPQALCKWGRIVDALGSRAAYEQQYGVYNEQDVVHYITLDRDNANSLVTCINHARDNVRTLREKLPSELWDVANGFYLWLREKQAGDLTRESPHQFFGRIKEWTAMFHGIMQSVMPRENEWHFIECGRYLERTENTLRIMQSAVAAKSTAGPEEVDGSGLYPYLQAVLRSVSGYQAFRRHYADGVSAEAITEFLILNESFPRSVHFSLQALDENLRGIELQEKQLRAAHDRIIRQVVKLKAELACLEREDLQLDREGAVTGHLLQAAGQLGAAFALTFFRIGEVSA</sequence>
<accession>A0ABW9XTZ7</accession>
<name>A0ABW9XTZ7_9BACL</name>
<feature type="domain" description="DUF403" evidence="2">
    <location>
        <begin position="1"/>
        <end position="325"/>
    </location>
</feature>
<reference evidence="3 4" key="1">
    <citation type="submission" date="2020-01" db="EMBL/GenBank/DDBJ databases">
        <title>Paenibacillus soybeanensis sp. nov. isolated from the nodules of soybean (Glycine max(L.) Merr).</title>
        <authorList>
            <person name="Wang H."/>
        </authorList>
    </citation>
    <scope>NUCLEOTIDE SEQUENCE [LARGE SCALE GENOMIC DNA]</scope>
    <source>
        <strain evidence="3 4">T1</strain>
    </source>
</reference>
<feature type="coiled-coil region" evidence="1">
    <location>
        <begin position="254"/>
        <end position="302"/>
    </location>
</feature>
<protein>
    <submittedName>
        <fullName evidence="3">Alpha-E domain-containing protein</fullName>
    </submittedName>
</protein>
<evidence type="ECO:0000313" key="4">
    <source>
        <dbReference type="Proteomes" id="UP000665561"/>
    </source>
</evidence>
<dbReference type="Proteomes" id="UP000665561">
    <property type="component" value="Unassembled WGS sequence"/>
</dbReference>
<dbReference type="PANTHER" id="PTHR34595:SF7">
    <property type="entry name" value="SLL1039 PROTEIN"/>
    <property type="match status" value="1"/>
</dbReference>